<dbReference type="InterPro" id="IPR032675">
    <property type="entry name" value="LRR_dom_sf"/>
</dbReference>
<dbReference type="AlphaFoldDB" id="A0A031FRH2"/>
<sequence length="612" mass="68166">MAGPVGSRLGDVQDWTLDDDVPYLERPHEYSGEDRVSIGMWSSAGTRIEQLAVLEEWIEFLRTPRPIVQLHLSGWSNDRMVRALAAQTNLVDLRIEWGRYSDLSVIGSLRQLEMLRLGWATSLTDLTPLMSLGRVHTLRVEGSARLRDYAPLGTLTALRDLQVGVATEGKTLVDSLEFVRHLRGLRAFSWTPGVAGNDYSPLLSLRDVEEIDVHEHRGMQPTMDDLADALPGLARTLAAAAATAAEDETPLAWGVEDEDEDDDAPWPSDTLRGPIAGTIFRTFTRTARTRSEHFWMRLDSPAFDVSMPPPVERLVDQCAFAGDAAGPLLIWDSPVPRTGCADVDEWFAGNVDRWVPPRRPTTRDTTALIPLPDAEFWPHLEMFKGRFDGVMAHYRFDKELAARGEEYVLRWTQTLGLLSLRALPAAQAIIASDRTLHGYELSVVGSLIGRGRANYEKWLADPASWTRPPHLDMASSIVFLGQGVLTHRDERIEIVTAFSPEIERARDFDRMSELFSERDDEDYPNLTSARAVVRVDGVVRERLVAFDITAIDEEHWEAAAEAAMLAFGGTVIAGPELSTASADWDLGFGRVFTVRRRSSSADDDYIARYAGG</sequence>
<proteinExistence type="predicted"/>
<dbReference type="EMBL" id="JFYO01000006">
    <property type="protein sequence ID" value="EZP26791.1"/>
    <property type="molecule type" value="Genomic_DNA"/>
</dbReference>
<keyword evidence="2" id="KW-1185">Reference proteome</keyword>
<reference evidence="1 2" key="1">
    <citation type="submission" date="2014-03" db="EMBL/GenBank/DDBJ databases">
        <title>Draft Genome Sequences of 13 Willow Endophytes.</title>
        <authorList>
            <person name="Gan H.Y."/>
            <person name="Gan H.M."/>
            <person name="Savka M.A."/>
            <person name="Hudson A.O."/>
        </authorList>
    </citation>
    <scope>NUCLEOTIDE SEQUENCE [LARGE SCALE GENOMIC DNA]</scope>
    <source>
        <strain evidence="1 2">RIT293</strain>
    </source>
</reference>
<evidence type="ECO:0000313" key="1">
    <source>
        <dbReference type="EMBL" id="EZP26791.1"/>
    </source>
</evidence>
<organism evidence="1 2">
    <name type="scientific">Microbacterium oleivorans</name>
    <dbReference type="NCBI Taxonomy" id="273677"/>
    <lineage>
        <taxon>Bacteria</taxon>
        <taxon>Bacillati</taxon>
        <taxon>Actinomycetota</taxon>
        <taxon>Actinomycetes</taxon>
        <taxon>Micrococcales</taxon>
        <taxon>Microbacteriaceae</taxon>
        <taxon>Microbacterium</taxon>
    </lineage>
</organism>
<evidence type="ECO:0000313" key="2">
    <source>
        <dbReference type="Proteomes" id="UP000024001"/>
    </source>
</evidence>
<gene>
    <name evidence="1" type="ORF">BW34_01992</name>
</gene>
<dbReference type="eggNOG" id="COG4886">
    <property type="taxonomic scope" value="Bacteria"/>
</dbReference>
<accession>A0A031FRH2</accession>
<comment type="caution">
    <text evidence="1">The sequence shown here is derived from an EMBL/GenBank/DDBJ whole genome shotgun (WGS) entry which is preliminary data.</text>
</comment>
<dbReference type="PATRIC" id="fig|273677.3.peg.1975"/>
<dbReference type="Proteomes" id="UP000024001">
    <property type="component" value="Unassembled WGS sequence"/>
</dbReference>
<protein>
    <submittedName>
        <fullName evidence="1">Uncharacterized protein</fullName>
    </submittedName>
</protein>
<name>A0A031FRH2_9MICO</name>
<dbReference type="Gene3D" id="3.80.10.10">
    <property type="entry name" value="Ribonuclease Inhibitor"/>
    <property type="match status" value="1"/>
</dbReference>